<evidence type="ECO:0000256" key="3">
    <source>
        <dbReference type="ARBA" id="ARBA00022837"/>
    </source>
</evidence>
<reference evidence="7 8" key="1">
    <citation type="submission" date="2011-04" db="EMBL/GenBank/DDBJ databases">
        <title>Complete sequence of Cellulomonas fimi ATCC 484.</title>
        <authorList>
            <consortium name="US DOE Joint Genome Institute"/>
            <person name="Lucas S."/>
            <person name="Han J."/>
            <person name="Lapidus A."/>
            <person name="Cheng J.-F."/>
            <person name="Goodwin L."/>
            <person name="Pitluck S."/>
            <person name="Peters L."/>
            <person name="Chertkov O."/>
            <person name="Detter J.C."/>
            <person name="Han C."/>
            <person name="Tapia R."/>
            <person name="Land M."/>
            <person name="Hauser L."/>
            <person name="Kyrpides N."/>
            <person name="Ivanova N."/>
            <person name="Ovchinnikova G."/>
            <person name="Pagani I."/>
            <person name="Mead D."/>
            <person name="Brumm P."/>
            <person name="Woyke T."/>
        </authorList>
    </citation>
    <scope>NUCLEOTIDE SEQUENCE [LARGE SCALE GENOMIC DNA]</scope>
    <source>
        <strain evidence="8">ATCC 484 / DSM 20113 / JCM 1341 / NBRC 15513 / NCIMB 8980 / NCTC 7547</strain>
    </source>
</reference>
<dbReference type="InterPro" id="IPR013783">
    <property type="entry name" value="Ig-like_fold"/>
</dbReference>
<dbReference type="eggNOG" id="COG4932">
    <property type="taxonomic scope" value="Bacteria"/>
</dbReference>
<protein>
    <recommendedName>
        <fullName evidence="2">alpha-amylase</fullName>
        <ecNumber evidence="2">3.2.1.1</ecNumber>
    </recommendedName>
    <alternativeName>
        <fullName evidence="4">1,4-alpha-D-glucan glucanohydrolase</fullName>
    </alternativeName>
</protein>
<dbReference type="Gene3D" id="2.60.40.1120">
    <property type="entry name" value="Carboxypeptidase-like, regulatory domain"/>
    <property type="match status" value="2"/>
</dbReference>
<evidence type="ECO:0000313" key="7">
    <source>
        <dbReference type="EMBL" id="AEE47633.1"/>
    </source>
</evidence>
<organism evidence="7 8">
    <name type="scientific">Cellulomonas fimi (strain ATCC 484 / DSM 20113 / JCM 1341 / CCUG 24087 / LMG 16345 / NBRC 15513 / NCIMB 8980 / NCTC 7547 / NRS-133)</name>
    <dbReference type="NCBI Taxonomy" id="590998"/>
    <lineage>
        <taxon>Bacteria</taxon>
        <taxon>Bacillati</taxon>
        <taxon>Actinomycetota</taxon>
        <taxon>Actinomycetes</taxon>
        <taxon>Micrococcales</taxon>
        <taxon>Cellulomonadaceae</taxon>
        <taxon>Cellulomonas</taxon>
    </lineage>
</organism>
<dbReference type="InterPro" id="IPR032109">
    <property type="entry name" value="Big_3_5"/>
</dbReference>
<dbReference type="EC" id="3.2.1.1" evidence="2"/>
<dbReference type="SUPFAM" id="SSF81296">
    <property type="entry name" value="E set domains"/>
    <property type="match status" value="2"/>
</dbReference>
<dbReference type="RefSeq" id="WP_013772656.1">
    <property type="nucleotide sequence ID" value="NC_015514.1"/>
</dbReference>
<dbReference type="GO" id="GO:0004556">
    <property type="term" value="F:alpha-amylase activity"/>
    <property type="evidence" value="ECO:0007669"/>
    <property type="project" value="UniProtKB-EC"/>
</dbReference>
<dbReference type="InterPro" id="IPR002909">
    <property type="entry name" value="IPT_dom"/>
</dbReference>
<dbReference type="SUPFAM" id="SSF49452">
    <property type="entry name" value="Starch-binding domain-like"/>
    <property type="match status" value="1"/>
</dbReference>
<dbReference type="KEGG" id="cfi:Celf_3522"/>
<keyword evidence="7" id="KW-0675">Receptor</keyword>
<dbReference type="InterPro" id="IPR013784">
    <property type="entry name" value="Carb-bd-like_fold"/>
</dbReference>
<accession>F4H315</accession>
<dbReference type="GO" id="GO:0030246">
    <property type="term" value="F:carbohydrate binding"/>
    <property type="evidence" value="ECO:0007669"/>
    <property type="project" value="InterPro"/>
</dbReference>
<sequence>MPEHAPPRPLRRLAVLALSALLALVGLAAPATAAEGDGTLTGHVVDASGTPVHRADVQLTTTTGGWTGIQGSTGVDGEWTLLAPAGTYAVRVIPPQDSPLLETFHGGSSAWTATPFTVTAGTTTVVEPTVVATGAVVEGRLVSGGQPVAYGSVSVQSVSGGSGGFASAASDGTFRVKVAPGSYRVQLNGPWGSDLLTTYWPGTQSWSQAGVLTLSAGTTTPLGDIDLPAGLTISGTVRDAQGEPVAGVSVSATDGALGAGGFATSGVDGTYRVTGLLAGSYVLFFSPPGVSGLRTEYFDDARSHDTATPVVVGTGGTSGIDATLDPGVCLTGTLRDPAGNPVQSAGLQLEAVDGTGWFGSLRGSGTDGTFALSDAPAGDYLLRITTTSGDVVSGYYPGSVTRDDAQVLTLGVDCLDLGTVTLPVGGTISGRLLDKDGQPTRGSAWTVGGPSTAGAMSATDGTFVLRGLATGDYLVRGQGLGAGLAVYHPGVALPADAELVHVIAGQDTAIGDLRMLTGGSLAGTLETPDGQPVLGAELLVHGPIADEGPTWASAPGGAFTIDDLPPGPHVLEVLSDARGEPGFHDGVTTFYDGATGTQQRSKAVPVDVALGQTVDGLRIVVPPRGSTPATLDVTTSPDPALVGRTATVRVAVTGDGAVPTGVVSVTGPAGFLADAVLEAGAAEVTFTVPAAGWSDGTSALGISYSGDATFDSAWSEVPFTVETPTDPEPVPPTVSSVDPAVGPVLGGSEVVLTGSGFVGSPVVTFGGVAAADVVVESATTLRAVVPANVAGPAPVVVTTDQGASDGTVTYTYEKVPTTTTVTASTPSVPSGGTVNLTARVVGAAGGPTGDVVFTVAGGQPRTAPLVDGVASLDVTAPAAGTHAVTATFVGDATYASSTGTLDLVVTAPVAKPVLTAALPPVGCTAGGTTVLLLGRHLTGATAVTFGSTPATFTVVGDRALSVRVPAHAAGKVAVRVTTAGGTSDGTPFRYLAPARGSLCPKAAPVS</sequence>
<dbReference type="InterPro" id="IPR014756">
    <property type="entry name" value="Ig_E-set"/>
</dbReference>
<dbReference type="Pfam" id="PF01833">
    <property type="entry name" value="TIG"/>
    <property type="match status" value="2"/>
</dbReference>
<feature type="chain" id="PRO_5003315454" description="alpha-amylase" evidence="5">
    <location>
        <begin position="34"/>
        <end position="1006"/>
    </location>
</feature>
<evidence type="ECO:0000256" key="4">
    <source>
        <dbReference type="ARBA" id="ARBA00030238"/>
    </source>
</evidence>
<evidence type="ECO:0000256" key="5">
    <source>
        <dbReference type="SAM" id="SignalP"/>
    </source>
</evidence>
<feature type="domain" description="IPT/TIG" evidence="6">
    <location>
        <begin position="911"/>
        <end position="991"/>
    </location>
</feature>
<name>F4H315_CELFA</name>
<dbReference type="STRING" id="590998.Celf_3522"/>
<evidence type="ECO:0000256" key="1">
    <source>
        <dbReference type="ARBA" id="ARBA00000548"/>
    </source>
</evidence>
<keyword evidence="5" id="KW-0732">Signal</keyword>
<dbReference type="SMART" id="SM00429">
    <property type="entry name" value="IPT"/>
    <property type="match status" value="2"/>
</dbReference>
<keyword evidence="8" id="KW-1185">Reference proteome</keyword>
<comment type="catalytic activity">
    <reaction evidence="1">
        <text>Endohydrolysis of (1-&gt;4)-alpha-D-glucosidic linkages in polysaccharides containing three or more (1-&gt;4)-alpha-linked D-glucose units.</text>
        <dbReference type="EC" id="3.2.1.1"/>
    </reaction>
</comment>
<feature type="signal peptide" evidence="5">
    <location>
        <begin position="1"/>
        <end position="33"/>
    </location>
</feature>
<evidence type="ECO:0000256" key="2">
    <source>
        <dbReference type="ARBA" id="ARBA00012595"/>
    </source>
</evidence>
<dbReference type="Gene3D" id="2.60.40.10">
    <property type="entry name" value="Immunoglobulins"/>
    <property type="match status" value="3"/>
</dbReference>
<dbReference type="CDD" id="cd00102">
    <property type="entry name" value="IPT"/>
    <property type="match status" value="2"/>
</dbReference>
<dbReference type="eggNOG" id="COG3468">
    <property type="taxonomic scope" value="Bacteria"/>
</dbReference>
<dbReference type="InterPro" id="IPR008969">
    <property type="entry name" value="CarboxyPept-like_regulatory"/>
</dbReference>
<dbReference type="Proteomes" id="UP000008460">
    <property type="component" value="Chromosome"/>
</dbReference>
<dbReference type="HOGENOM" id="CLU_298563_0_0_11"/>
<feature type="domain" description="IPT/TIG" evidence="6">
    <location>
        <begin position="731"/>
        <end position="813"/>
    </location>
</feature>
<dbReference type="Pfam" id="PF13620">
    <property type="entry name" value="CarboxypepD_reg"/>
    <property type="match status" value="1"/>
</dbReference>
<dbReference type="AlphaFoldDB" id="F4H315"/>
<evidence type="ECO:0000313" key="8">
    <source>
        <dbReference type="Proteomes" id="UP000008460"/>
    </source>
</evidence>
<dbReference type="Pfam" id="PF16640">
    <property type="entry name" value="Big_3_5"/>
    <property type="match status" value="1"/>
</dbReference>
<keyword evidence="3" id="KW-0106">Calcium</keyword>
<dbReference type="SUPFAM" id="SSF49464">
    <property type="entry name" value="Carboxypeptidase regulatory domain-like"/>
    <property type="match status" value="2"/>
</dbReference>
<dbReference type="EMBL" id="CP002666">
    <property type="protein sequence ID" value="AEE47633.1"/>
    <property type="molecule type" value="Genomic_DNA"/>
</dbReference>
<evidence type="ECO:0000259" key="6">
    <source>
        <dbReference type="SMART" id="SM00429"/>
    </source>
</evidence>
<proteinExistence type="predicted"/>
<gene>
    <name evidence="7" type="ordered locus">Celf_3522</name>
</gene>
<dbReference type="GO" id="GO:0005975">
    <property type="term" value="P:carbohydrate metabolic process"/>
    <property type="evidence" value="ECO:0007669"/>
    <property type="project" value="UniProtKB-ARBA"/>
</dbReference>